<keyword evidence="3" id="KW-0479">Metal-binding</keyword>
<dbReference type="GO" id="GO:0005975">
    <property type="term" value="P:carbohydrate metabolic process"/>
    <property type="evidence" value="ECO:0007669"/>
    <property type="project" value="InterPro"/>
</dbReference>
<comment type="cofactor">
    <cofactor evidence="3">
        <name>Zn(2+)</name>
        <dbReference type="ChEBI" id="CHEBI:29105"/>
    </cofactor>
    <text evidence="3">Binds 2 Zn(2+) ions per subunit. One is catalytic and the other provides a structural contribution.</text>
</comment>
<evidence type="ECO:0000313" key="4">
    <source>
        <dbReference type="EMBL" id="CUM81819.1"/>
    </source>
</evidence>
<evidence type="ECO:0000313" key="7">
    <source>
        <dbReference type="Proteomes" id="UP000095598"/>
    </source>
</evidence>
<dbReference type="InterPro" id="IPR000771">
    <property type="entry name" value="FBA_II"/>
</dbReference>
<proteinExistence type="predicted"/>
<feature type="binding site" evidence="3">
    <location>
        <position position="174"/>
    </location>
    <ligand>
        <name>Zn(2+)</name>
        <dbReference type="ChEBI" id="CHEBI:29105"/>
        <label>1</label>
        <note>catalytic</note>
    </ligand>
</feature>
<dbReference type="EMBL" id="CYXT01000004">
    <property type="protein sequence ID" value="CUM81819.1"/>
    <property type="molecule type" value="Genomic_DNA"/>
</dbReference>
<evidence type="ECO:0000256" key="2">
    <source>
        <dbReference type="PIRSR" id="PIRSR001359-2"/>
    </source>
</evidence>
<evidence type="ECO:0000313" key="5">
    <source>
        <dbReference type="EMBL" id="CUN06552.1"/>
    </source>
</evidence>
<organism evidence="4 7">
    <name type="scientific">Anaerostipes hadrus</name>
    <dbReference type="NCBI Taxonomy" id="649756"/>
    <lineage>
        <taxon>Bacteria</taxon>
        <taxon>Bacillati</taxon>
        <taxon>Bacillota</taxon>
        <taxon>Clostridia</taxon>
        <taxon>Lachnospirales</taxon>
        <taxon>Lachnospiraceae</taxon>
        <taxon>Anaerostipes</taxon>
    </lineage>
</organism>
<dbReference type="Proteomes" id="UP000095553">
    <property type="component" value="Unassembled WGS sequence"/>
</dbReference>
<dbReference type="EMBL" id="CYXY01000014">
    <property type="protein sequence ID" value="CUN06552.1"/>
    <property type="molecule type" value="Genomic_DNA"/>
</dbReference>
<dbReference type="GO" id="GO:0008270">
    <property type="term" value="F:zinc ion binding"/>
    <property type="evidence" value="ECO:0007669"/>
    <property type="project" value="InterPro"/>
</dbReference>
<dbReference type="InterPro" id="IPR013785">
    <property type="entry name" value="Aldolase_TIM"/>
</dbReference>
<dbReference type="CDD" id="cd00947">
    <property type="entry name" value="TBP_aldolase_IIB"/>
    <property type="match status" value="1"/>
</dbReference>
<feature type="binding site" evidence="3">
    <location>
        <position position="130"/>
    </location>
    <ligand>
        <name>Zn(2+)</name>
        <dbReference type="ChEBI" id="CHEBI:29105"/>
        <label>2</label>
    </ligand>
</feature>
<protein>
    <submittedName>
        <fullName evidence="4">Fructose-bisphosphate aldolase</fullName>
        <ecNumber evidence="4">4.1.2.13</ecNumber>
    </submittedName>
</protein>
<dbReference type="Pfam" id="PF01116">
    <property type="entry name" value="F_bP_aldolase"/>
    <property type="match status" value="1"/>
</dbReference>
<feature type="binding site" evidence="2">
    <location>
        <position position="175"/>
    </location>
    <ligand>
        <name>dihydroxyacetone phosphate</name>
        <dbReference type="ChEBI" id="CHEBI:57642"/>
    </ligand>
</feature>
<dbReference type="Proteomes" id="UP000095598">
    <property type="component" value="Unassembled WGS sequence"/>
</dbReference>
<dbReference type="InterPro" id="IPR050246">
    <property type="entry name" value="Class_II_FBP_aldolase"/>
</dbReference>
<evidence type="ECO:0000313" key="6">
    <source>
        <dbReference type="Proteomes" id="UP000095553"/>
    </source>
</evidence>
<dbReference type="PANTHER" id="PTHR30304:SF0">
    <property type="entry name" value="D-TAGATOSE-1,6-BISPHOSPHATE ALDOLASE SUBUNIT GATY-RELATED"/>
    <property type="match status" value="1"/>
</dbReference>
<dbReference type="RefSeq" id="WP_040344504.1">
    <property type="nucleotide sequence ID" value="NZ_CYXT01000004.1"/>
</dbReference>
<name>A0A173RW90_ANAHA</name>
<dbReference type="AlphaFoldDB" id="A0A173RW90"/>
<dbReference type="NCBIfam" id="TIGR00167">
    <property type="entry name" value="cbbA"/>
    <property type="match status" value="1"/>
</dbReference>
<reference evidence="6 7" key="1">
    <citation type="submission" date="2015-09" db="EMBL/GenBank/DDBJ databases">
        <authorList>
            <consortium name="Pathogen Informatics"/>
        </authorList>
    </citation>
    <scope>NUCLEOTIDE SEQUENCE [LARGE SCALE GENOMIC DNA]</scope>
    <source>
        <strain evidence="4 7">2789STDY5608868</strain>
        <strain evidence="5 6">2789STDY5834959</strain>
    </source>
</reference>
<dbReference type="Gene3D" id="3.20.20.70">
    <property type="entry name" value="Aldolase class I"/>
    <property type="match status" value="1"/>
</dbReference>
<dbReference type="PANTHER" id="PTHR30304">
    <property type="entry name" value="D-TAGATOSE-1,6-BISPHOSPHATE ALDOLASE"/>
    <property type="match status" value="1"/>
</dbReference>
<feature type="binding site" evidence="3">
    <location>
        <position position="202"/>
    </location>
    <ligand>
        <name>Zn(2+)</name>
        <dbReference type="ChEBI" id="CHEBI:29105"/>
        <label>1</label>
        <note>catalytic</note>
    </ligand>
</feature>
<evidence type="ECO:0000256" key="3">
    <source>
        <dbReference type="PIRSR" id="PIRSR001359-3"/>
    </source>
</evidence>
<dbReference type="PIRSF" id="PIRSF001359">
    <property type="entry name" value="F_bP_aldolase_II"/>
    <property type="match status" value="1"/>
</dbReference>
<dbReference type="GO" id="GO:0004332">
    <property type="term" value="F:fructose-bisphosphate aldolase activity"/>
    <property type="evidence" value="ECO:0007669"/>
    <property type="project" value="UniProtKB-EC"/>
</dbReference>
<feature type="binding site" evidence="3">
    <location>
        <position position="100"/>
    </location>
    <ligand>
        <name>Zn(2+)</name>
        <dbReference type="ChEBI" id="CHEBI:29105"/>
        <label>2</label>
    </ligand>
</feature>
<feature type="active site" description="Proton donor" evidence="1">
    <location>
        <position position="78"/>
    </location>
</feature>
<dbReference type="EC" id="4.1.2.13" evidence="4"/>
<sequence>MLTDMGTILRQAKKEGYGVAAPNAWSLNTVKSIFEAASELKAPVIIDGAGIHQIEEISDAVHFYEKKFPEVTAALNLDHGGPFEEIIQAIRCGYTSVMVDRSTLTFEENVREVAEIVKIAHAVGVSVEAELGHVGQGFEYEQTRDSGLTRKEEAIDFVKQTNVDALAVSVGTSHGTYHGTPKLEFELLADLHQMVEVPLVLHGGSGTGDDNLKKAVQTGIQKVNLCTDLSNAGLETLKGYLQIDYDHMKKDGSLGEFGNKTANMFDLSNEMRIGYKEALKHYITLFGSVNKA</sequence>
<dbReference type="SUPFAM" id="SSF51569">
    <property type="entry name" value="Aldolase"/>
    <property type="match status" value="1"/>
</dbReference>
<feature type="binding site" evidence="2">
    <location>
        <begin position="224"/>
        <end position="227"/>
    </location>
    <ligand>
        <name>dihydroxyacetone phosphate</name>
        <dbReference type="ChEBI" id="CHEBI:57642"/>
    </ligand>
</feature>
<keyword evidence="3" id="KW-0862">Zinc</keyword>
<feature type="binding site" evidence="2">
    <location>
        <begin position="203"/>
        <end position="205"/>
    </location>
    <ligand>
        <name>dihydroxyacetone phosphate</name>
        <dbReference type="ChEBI" id="CHEBI:57642"/>
    </ligand>
</feature>
<keyword evidence="4" id="KW-0456">Lyase</keyword>
<feature type="binding site" evidence="3">
    <location>
        <position position="79"/>
    </location>
    <ligand>
        <name>Zn(2+)</name>
        <dbReference type="ChEBI" id="CHEBI:29105"/>
        <label>1</label>
        <note>catalytic</note>
    </ligand>
</feature>
<evidence type="ECO:0000256" key="1">
    <source>
        <dbReference type="PIRSR" id="PIRSR001359-1"/>
    </source>
</evidence>
<accession>A0A173RW90</accession>
<gene>
    <name evidence="4" type="primary">fba_2</name>
    <name evidence="5" type="synonym">fba_3</name>
    <name evidence="4" type="ORF">ERS852425_00801</name>
    <name evidence="5" type="ORF">ERS852571_02304</name>
</gene>